<evidence type="ECO:0000313" key="7">
    <source>
        <dbReference type="EMBL" id="SCL19939.1"/>
    </source>
</evidence>
<keyword evidence="2" id="KW-0479">Metal-binding</keyword>
<evidence type="ECO:0000256" key="5">
    <source>
        <dbReference type="SAM" id="MobiDB-lite"/>
    </source>
</evidence>
<feature type="region of interest" description="Disordered" evidence="5">
    <location>
        <begin position="386"/>
        <end position="445"/>
    </location>
</feature>
<dbReference type="InterPro" id="IPR023867">
    <property type="entry name" value="Sulphatase_maturase_rSAM"/>
</dbReference>
<dbReference type="SFLD" id="SFLDG01067">
    <property type="entry name" value="SPASM/twitch_domain_containing"/>
    <property type="match status" value="1"/>
</dbReference>
<dbReference type="Proteomes" id="UP000198959">
    <property type="component" value="Unassembled WGS sequence"/>
</dbReference>
<reference evidence="8" key="1">
    <citation type="submission" date="2016-06" db="EMBL/GenBank/DDBJ databases">
        <authorList>
            <person name="Varghese N."/>
            <person name="Submissions Spin"/>
        </authorList>
    </citation>
    <scope>NUCLEOTIDE SEQUENCE [LARGE SCALE GENOMIC DNA]</scope>
    <source>
        <strain evidence="8">DSM 43817</strain>
    </source>
</reference>
<dbReference type="SFLD" id="SFLDG01072">
    <property type="entry name" value="dehydrogenase_like"/>
    <property type="match status" value="1"/>
</dbReference>
<dbReference type="CDD" id="cd01335">
    <property type="entry name" value="Radical_SAM"/>
    <property type="match status" value="1"/>
</dbReference>
<dbReference type="AlphaFoldDB" id="A0A1C6RRY0"/>
<dbReference type="Pfam" id="PF04055">
    <property type="entry name" value="Radical_SAM"/>
    <property type="match status" value="1"/>
</dbReference>
<dbReference type="Gene3D" id="3.20.20.70">
    <property type="entry name" value="Aldolase class I"/>
    <property type="match status" value="1"/>
</dbReference>
<gene>
    <name evidence="7" type="ORF">GA0074692_0743</name>
</gene>
<name>A0A1C6RRY0_9ACTN</name>
<dbReference type="EMBL" id="FMHW01000002">
    <property type="protein sequence ID" value="SCL19939.1"/>
    <property type="molecule type" value="Genomic_DNA"/>
</dbReference>
<evidence type="ECO:0000256" key="1">
    <source>
        <dbReference type="ARBA" id="ARBA00022691"/>
    </source>
</evidence>
<feature type="region of interest" description="Disordered" evidence="5">
    <location>
        <begin position="612"/>
        <end position="638"/>
    </location>
</feature>
<dbReference type="NCBIfam" id="TIGR04269">
    <property type="entry name" value="SAM_SPASM_FxsB"/>
    <property type="match status" value="1"/>
</dbReference>
<dbReference type="STRING" id="145854.GA0074692_0743"/>
<dbReference type="SUPFAM" id="SSF102114">
    <property type="entry name" value="Radical SAM enzymes"/>
    <property type="match status" value="1"/>
</dbReference>
<dbReference type="InterPro" id="IPR007197">
    <property type="entry name" value="rSAM"/>
</dbReference>
<protein>
    <recommendedName>
        <fullName evidence="6">Radical SAM core domain-containing protein</fullName>
    </recommendedName>
</protein>
<dbReference type="GO" id="GO:0051536">
    <property type="term" value="F:iron-sulfur cluster binding"/>
    <property type="evidence" value="ECO:0007669"/>
    <property type="project" value="UniProtKB-KW"/>
</dbReference>
<dbReference type="GO" id="GO:0016491">
    <property type="term" value="F:oxidoreductase activity"/>
    <property type="evidence" value="ECO:0007669"/>
    <property type="project" value="InterPro"/>
</dbReference>
<evidence type="ECO:0000256" key="2">
    <source>
        <dbReference type="ARBA" id="ARBA00022723"/>
    </source>
</evidence>
<dbReference type="PANTHER" id="PTHR43273">
    <property type="entry name" value="ANAEROBIC SULFATASE-MATURATING ENZYME HOMOLOG ASLB-RELATED"/>
    <property type="match status" value="1"/>
</dbReference>
<keyword evidence="1" id="KW-0949">S-adenosyl-L-methionine</keyword>
<dbReference type="RefSeq" id="WP_091639327.1">
    <property type="nucleotide sequence ID" value="NZ_FMHW01000002.1"/>
</dbReference>
<dbReference type="SFLD" id="SFLDG01386">
    <property type="entry name" value="main_SPASM_domain-containing"/>
    <property type="match status" value="1"/>
</dbReference>
<evidence type="ECO:0000256" key="3">
    <source>
        <dbReference type="ARBA" id="ARBA00023004"/>
    </source>
</evidence>
<organism evidence="7 8">
    <name type="scientific">Micromonospora pallida</name>
    <dbReference type="NCBI Taxonomy" id="145854"/>
    <lineage>
        <taxon>Bacteria</taxon>
        <taxon>Bacillati</taxon>
        <taxon>Actinomycetota</taxon>
        <taxon>Actinomycetes</taxon>
        <taxon>Micromonosporales</taxon>
        <taxon>Micromonosporaceae</taxon>
        <taxon>Micromonospora</taxon>
    </lineage>
</organism>
<dbReference type="PROSITE" id="PS51918">
    <property type="entry name" value="RADICAL_SAM"/>
    <property type="match status" value="1"/>
</dbReference>
<dbReference type="OrthoDB" id="9782387at2"/>
<dbReference type="PANTHER" id="PTHR43273:SF8">
    <property type="entry name" value="RADICAL SAM DOMAIN PROTEIN"/>
    <property type="match status" value="1"/>
</dbReference>
<dbReference type="InterPro" id="IPR026335">
    <property type="entry name" value="rSAM_SPASM_FxsB"/>
</dbReference>
<dbReference type="InterPro" id="IPR026337">
    <property type="entry name" value="AKG_HExxH"/>
</dbReference>
<dbReference type="InterPro" id="IPR013785">
    <property type="entry name" value="Aldolase_TIM"/>
</dbReference>
<dbReference type="NCBIfam" id="TIGR04267">
    <property type="entry name" value="mod_HExxH"/>
    <property type="match status" value="1"/>
</dbReference>
<proteinExistence type="predicted"/>
<keyword evidence="3" id="KW-0408">Iron</keyword>
<dbReference type="InterPro" id="IPR058240">
    <property type="entry name" value="rSAM_sf"/>
</dbReference>
<evidence type="ECO:0000256" key="4">
    <source>
        <dbReference type="ARBA" id="ARBA00023014"/>
    </source>
</evidence>
<keyword evidence="8" id="KW-1185">Reference proteome</keyword>
<dbReference type="GO" id="GO:0046872">
    <property type="term" value="F:metal ion binding"/>
    <property type="evidence" value="ECO:0007669"/>
    <property type="project" value="UniProtKB-KW"/>
</dbReference>
<evidence type="ECO:0000259" key="6">
    <source>
        <dbReference type="PROSITE" id="PS51918"/>
    </source>
</evidence>
<feature type="domain" description="Radical SAM core" evidence="6">
    <location>
        <begin position="16"/>
        <end position="247"/>
    </location>
</feature>
<evidence type="ECO:0000313" key="8">
    <source>
        <dbReference type="Proteomes" id="UP000198959"/>
    </source>
</evidence>
<keyword evidence="4" id="KW-0411">Iron-sulfur</keyword>
<accession>A0A1C6RRY0</accession>
<sequence>MSQPSALRSDAGKPAPPGTLSQYVLKIVSRCDLSCDHCYVYEHSDQSWRRQPHTMSPQTVTAAARRIAEHATAHRLDVVRVVLHGGEPLLAGAVGLAAVASELRRRLDPVTRLDLRMQSNGVLLTEEIAEVLVTHGVAVGVSLDGDRAANDRHRRYANGASSHERVLRALALLRRPEYRPSFAGLLCTVDLANEPVPVYRALLAEEPPQIDFLLPHANWDRPPPRPPGAATPYADWLLAVHRAWTADGRPVPIRLLDSLLATAAGGTTRTEALGLAAADLAVIETDGSYEQVDSLKSAYDGAPATGLDVFRHPVEAVAAHPMIAVRQAGLGGLCAACRACPVVHQCGGGLFAHRFRTGSGFANPSAYCADLLHLIRGVTGGLDAPELAGPDTAMPPASARPAGPVTVVPAASADPESPDPALPASGRSVRGAPVDDGPGPDALNPAVLDDLGTGYGTETSVRQLTEVHLAKTRALLVALSPATSGHPLAGPAWDRLVELDVTVPAAVIDVLAHPFVRRWAQRRMQTPALADLGRLAAVAAAAAIRAGAPGDLDVPLRDGVLSLPTLGALSWPDATGPVTVTAVPGGFRASAGGRTVTVPVDGVPLRPEPVGVAAPPGGPVQLRTEPVGSGVPPGGRIEPAGWRPARWAEDPAVLIEDVDPYRDSYQDLVVAPRLSSAAAARWAAQLTAAVRRIDTTANGYAPGVRALLRAVVPLRPDRRGRQRSAAAASAFGAVAVTPVPDDAALAVLLVHEVQHLKLDGVLDVCELVDQDDARLLTVPWREDPRPVEGVLHGTYAHLAVADVWRRRPGAEAAAHHRRYRDWTDGALDALLGLGVLTAAGERFTARMRATLDSWS</sequence>
<dbReference type="SFLD" id="SFLDS00029">
    <property type="entry name" value="Radical_SAM"/>
    <property type="match status" value="1"/>
</dbReference>